<protein>
    <submittedName>
        <fullName evidence="1">Uncharacterized protein</fullName>
    </submittedName>
</protein>
<accession>A0A2D4GDJ1</accession>
<dbReference type="AlphaFoldDB" id="A0A2D4GDJ1"/>
<reference evidence="1" key="1">
    <citation type="submission" date="2017-07" db="EMBL/GenBank/DDBJ databases">
        <authorList>
            <person name="Mikheyev A."/>
            <person name="Grau M."/>
        </authorList>
    </citation>
    <scope>NUCLEOTIDE SEQUENCE</scope>
    <source>
        <tissue evidence="1">Venom_gland</tissue>
    </source>
</reference>
<sequence length="105" mass="11355">MRGEVSSGRAGGSSCLLEGHLWDSEMCVLSLFLQMSKFCLRQCTTEGNIACDNCYFITCILALECPEIFSPLGECGRREGHVGCFILKASRDGYGNACLSISQSA</sequence>
<reference evidence="1" key="2">
    <citation type="submission" date="2017-11" db="EMBL/GenBank/DDBJ databases">
        <title>Coralsnake Venomics: Analyses of Venom Gland Transcriptomes and Proteomes of Six Brazilian Taxa.</title>
        <authorList>
            <person name="Aird S.D."/>
            <person name="Jorge da Silva N."/>
            <person name="Qiu L."/>
            <person name="Villar-Briones A."/>
            <person name="Aparecida-Saddi V."/>
            <person name="Campos-Telles M.P."/>
            <person name="Grau M."/>
            <person name="Mikheyev A.S."/>
        </authorList>
    </citation>
    <scope>NUCLEOTIDE SEQUENCE</scope>
    <source>
        <tissue evidence="1">Venom_gland</tissue>
    </source>
</reference>
<name>A0A2D4GDJ1_MICCO</name>
<proteinExistence type="predicted"/>
<dbReference type="EMBL" id="IACJ01121903">
    <property type="protein sequence ID" value="LAA57446.1"/>
    <property type="molecule type" value="Transcribed_RNA"/>
</dbReference>
<organism evidence="1">
    <name type="scientific">Micrurus corallinus</name>
    <name type="common">Brazilian coral snake</name>
    <dbReference type="NCBI Taxonomy" id="54390"/>
    <lineage>
        <taxon>Eukaryota</taxon>
        <taxon>Metazoa</taxon>
        <taxon>Chordata</taxon>
        <taxon>Craniata</taxon>
        <taxon>Vertebrata</taxon>
        <taxon>Euteleostomi</taxon>
        <taxon>Lepidosauria</taxon>
        <taxon>Squamata</taxon>
        <taxon>Bifurcata</taxon>
        <taxon>Unidentata</taxon>
        <taxon>Episquamata</taxon>
        <taxon>Toxicofera</taxon>
        <taxon>Serpentes</taxon>
        <taxon>Colubroidea</taxon>
        <taxon>Elapidae</taxon>
        <taxon>Elapinae</taxon>
        <taxon>Micrurus</taxon>
    </lineage>
</organism>
<evidence type="ECO:0000313" key="1">
    <source>
        <dbReference type="EMBL" id="LAA57446.1"/>
    </source>
</evidence>